<keyword evidence="4" id="KW-1185">Reference proteome</keyword>
<feature type="transmembrane region" description="Helical" evidence="1">
    <location>
        <begin position="146"/>
        <end position="169"/>
    </location>
</feature>
<dbReference type="CDD" id="cd12087">
    <property type="entry name" value="TM_EGFR-like"/>
    <property type="match status" value="1"/>
</dbReference>
<organism evidence="3 4">
    <name type="scientific">Mugilogobius chulae</name>
    <name type="common">yellowstripe goby</name>
    <dbReference type="NCBI Taxonomy" id="88201"/>
    <lineage>
        <taxon>Eukaryota</taxon>
        <taxon>Metazoa</taxon>
        <taxon>Chordata</taxon>
        <taxon>Craniata</taxon>
        <taxon>Vertebrata</taxon>
        <taxon>Euteleostomi</taxon>
        <taxon>Actinopterygii</taxon>
        <taxon>Neopterygii</taxon>
        <taxon>Teleostei</taxon>
        <taxon>Neoteleostei</taxon>
        <taxon>Acanthomorphata</taxon>
        <taxon>Gobiaria</taxon>
        <taxon>Gobiiformes</taxon>
        <taxon>Gobioidei</taxon>
        <taxon>Gobiidae</taxon>
        <taxon>Gobionellinae</taxon>
        <taxon>Mugilogobius</taxon>
    </lineage>
</organism>
<sequence>MQTANCLILLFIFVLQRKGALCDQNTFCKGVTLSCTKRTKSASNLTFDCQINSENITYFCNSDENCNYSTSCKAKNITPATEEHKINSVTVEIQYTDNPSQDHILKLNTDCGCEVTFNIAAANHNGDATQQVSDPSVQPPLTPNTIIGLCMGGSLLGLVLFALVIFWIIKRRRGPQKDLSPTLDPLVPLPLDI</sequence>
<keyword evidence="2" id="KW-0732">Signal</keyword>
<feature type="signal peptide" evidence="2">
    <location>
        <begin position="1"/>
        <end position="22"/>
    </location>
</feature>
<feature type="chain" id="PRO_5043486029" evidence="2">
    <location>
        <begin position="23"/>
        <end position="193"/>
    </location>
</feature>
<dbReference type="EMBL" id="JBBPFD010000007">
    <property type="protein sequence ID" value="KAK7918929.1"/>
    <property type="molecule type" value="Genomic_DNA"/>
</dbReference>
<keyword evidence="1" id="KW-0812">Transmembrane</keyword>
<dbReference type="Proteomes" id="UP001460270">
    <property type="component" value="Unassembled WGS sequence"/>
</dbReference>
<name>A0AAW0PAG4_9GOBI</name>
<reference evidence="4" key="1">
    <citation type="submission" date="2024-04" db="EMBL/GenBank/DDBJ databases">
        <title>Salinicola lusitanus LLJ914,a marine bacterium isolated from the Okinawa Trough.</title>
        <authorList>
            <person name="Li J."/>
        </authorList>
    </citation>
    <scope>NUCLEOTIDE SEQUENCE [LARGE SCALE GENOMIC DNA]</scope>
</reference>
<comment type="caution">
    <text evidence="3">The sequence shown here is derived from an EMBL/GenBank/DDBJ whole genome shotgun (WGS) entry which is preliminary data.</text>
</comment>
<evidence type="ECO:0000256" key="2">
    <source>
        <dbReference type="SAM" id="SignalP"/>
    </source>
</evidence>
<evidence type="ECO:0000313" key="3">
    <source>
        <dbReference type="EMBL" id="KAK7918929.1"/>
    </source>
</evidence>
<evidence type="ECO:0000313" key="4">
    <source>
        <dbReference type="Proteomes" id="UP001460270"/>
    </source>
</evidence>
<dbReference type="AlphaFoldDB" id="A0AAW0PAG4"/>
<accession>A0AAW0PAG4</accession>
<keyword evidence="1" id="KW-1133">Transmembrane helix</keyword>
<evidence type="ECO:0000256" key="1">
    <source>
        <dbReference type="SAM" id="Phobius"/>
    </source>
</evidence>
<protein>
    <submittedName>
        <fullName evidence="3">Uncharacterized protein</fullName>
    </submittedName>
</protein>
<keyword evidence="1" id="KW-0472">Membrane</keyword>
<gene>
    <name evidence="3" type="ORF">WMY93_010213</name>
</gene>
<proteinExistence type="predicted"/>